<dbReference type="PANTHER" id="PTHR48025:SF1">
    <property type="entry name" value="RRM DOMAIN-CONTAINING PROTEIN"/>
    <property type="match status" value="1"/>
</dbReference>
<evidence type="ECO:0000256" key="3">
    <source>
        <dbReference type="SAM" id="MobiDB-lite"/>
    </source>
</evidence>
<dbReference type="Gene3D" id="3.30.70.330">
    <property type="match status" value="2"/>
</dbReference>
<evidence type="ECO:0000313" key="6">
    <source>
        <dbReference type="Proteomes" id="UP000694523"/>
    </source>
</evidence>
<dbReference type="PROSITE" id="PS50102">
    <property type="entry name" value="RRM"/>
    <property type="match status" value="2"/>
</dbReference>
<dbReference type="Pfam" id="PF00076">
    <property type="entry name" value="RRM_1"/>
    <property type="match status" value="2"/>
</dbReference>
<reference evidence="5" key="1">
    <citation type="submission" date="2025-08" db="UniProtKB">
        <authorList>
            <consortium name="Ensembl"/>
        </authorList>
    </citation>
    <scope>IDENTIFICATION</scope>
</reference>
<feature type="domain" description="RRM" evidence="4">
    <location>
        <begin position="101"/>
        <end position="172"/>
    </location>
</feature>
<evidence type="ECO:0000256" key="1">
    <source>
        <dbReference type="ARBA" id="ARBA00022884"/>
    </source>
</evidence>
<dbReference type="Ensembl" id="ENSNMLT00000021187.1">
    <property type="protein sequence ID" value="ENSNMLP00000018844.1"/>
    <property type="gene ID" value="ENSNMLG00000012388.1"/>
</dbReference>
<reference evidence="5" key="2">
    <citation type="submission" date="2025-09" db="UniProtKB">
        <authorList>
            <consortium name="Ensembl"/>
        </authorList>
    </citation>
    <scope>IDENTIFICATION</scope>
</reference>
<evidence type="ECO:0000313" key="5">
    <source>
        <dbReference type="Ensembl" id="ENSNMLP00000018844.1"/>
    </source>
</evidence>
<feature type="region of interest" description="Disordered" evidence="3">
    <location>
        <begin position="27"/>
        <end position="83"/>
    </location>
</feature>
<dbReference type="InterPro" id="IPR012677">
    <property type="entry name" value="Nucleotide-bd_a/b_plait_sf"/>
</dbReference>
<evidence type="ECO:0000256" key="2">
    <source>
        <dbReference type="PROSITE-ProRule" id="PRU00176"/>
    </source>
</evidence>
<name>A0A8C6WN01_9GOBI</name>
<keyword evidence="6" id="KW-1185">Reference proteome</keyword>
<sequence length="325" mass="37201">MSFIDDSLLFGRLLLNRHLLPARSASLSSSHTFPSDTKMAAASSIQPPSVHSSVARESALLTPGMDSPESRRQDDEELPDLEPEEIEKRLAKTRQELSNRRKILIKNLPPDTTNQEVHEILKEYELKYCFVDRNKGTAFVTLLNGDQAQDAIRSLHHSTVRGRLINVTLQPTDSLLCVTNLPHTFTAQQFEELVRAYGNIERSFLVYSELTGHSKGYGFVEYMKKDSASRARSELLGRPLGDRSLMVQWMDVNQLSQEENLHSKCLCVDRLPLDLFDSEELNQIFSETYKPVFCQVAGRFIVYTIISTLLFEQYEKLEYRVFHKL</sequence>
<dbReference type="GO" id="GO:0005634">
    <property type="term" value="C:nucleus"/>
    <property type="evidence" value="ECO:0007669"/>
    <property type="project" value="TreeGrafter"/>
</dbReference>
<organism evidence="5 6">
    <name type="scientific">Neogobius melanostomus</name>
    <name type="common">round goby</name>
    <dbReference type="NCBI Taxonomy" id="47308"/>
    <lineage>
        <taxon>Eukaryota</taxon>
        <taxon>Metazoa</taxon>
        <taxon>Chordata</taxon>
        <taxon>Craniata</taxon>
        <taxon>Vertebrata</taxon>
        <taxon>Euteleostomi</taxon>
        <taxon>Actinopterygii</taxon>
        <taxon>Neopterygii</taxon>
        <taxon>Teleostei</taxon>
        <taxon>Neoteleostei</taxon>
        <taxon>Acanthomorphata</taxon>
        <taxon>Gobiaria</taxon>
        <taxon>Gobiiformes</taxon>
        <taxon>Gobioidei</taxon>
        <taxon>Gobiidae</taxon>
        <taxon>Benthophilinae</taxon>
        <taxon>Neogobiini</taxon>
        <taxon>Neogobius</taxon>
    </lineage>
</organism>
<protein>
    <submittedName>
        <fullName evidence="5">Ribonucleoprotein, PTB-binding 2</fullName>
    </submittedName>
</protein>
<proteinExistence type="predicted"/>
<accession>A0A8C6WN01</accession>
<dbReference type="GO" id="GO:0003729">
    <property type="term" value="F:mRNA binding"/>
    <property type="evidence" value="ECO:0007669"/>
    <property type="project" value="TreeGrafter"/>
</dbReference>
<dbReference type="SUPFAM" id="SSF54928">
    <property type="entry name" value="RNA-binding domain, RBD"/>
    <property type="match status" value="2"/>
</dbReference>
<feature type="compositionally biased region" description="Polar residues" evidence="3">
    <location>
        <begin position="43"/>
        <end position="52"/>
    </location>
</feature>
<dbReference type="InterPro" id="IPR000504">
    <property type="entry name" value="RRM_dom"/>
</dbReference>
<dbReference type="SMART" id="SM00360">
    <property type="entry name" value="RRM"/>
    <property type="match status" value="2"/>
</dbReference>
<keyword evidence="1 2" id="KW-0694">RNA-binding</keyword>
<dbReference type="FunFam" id="3.30.70.330:FF:000125">
    <property type="entry name" value="Putative ribonucleoprotein PTB-binding 1"/>
    <property type="match status" value="1"/>
</dbReference>
<dbReference type="InterPro" id="IPR050502">
    <property type="entry name" value="Euk_RNA-bind_prot"/>
</dbReference>
<dbReference type="InterPro" id="IPR035979">
    <property type="entry name" value="RBD_domain_sf"/>
</dbReference>
<dbReference type="Proteomes" id="UP000694523">
    <property type="component" value="Unplaced"/>
</dbReference>
<dbReference type="FunFam" id="3.30.70.330:FF:000100">
    <property type="entry name" value="Putative ribonucleoprotein PTB-binding 1"/>
    <property type="match status" value="1"/>
</dbReference>
<dbReference type="AlphaFoldDB" id="A0A8C6WN01"/>
<evidence type="ECO:0000259" key="4">
    <source>
        <dbReference type="PROSITE" id="PS50102"/>
    </source>
</evidence>
<dbReference type="PANTHER" id="PTHR48025">
    <property type="entry name" value="OS02G0815200 PROTEIN"/>
    <property type="match status" value="1"/>
</dbReference>
<feature type="domain" description="RRM" evidence="4">
    <location>
        <begin position="174"/>
        <end position="252"/>
    </location>
</feature>